<gene>
    <name evidence="2" type="ORF">POL25_27430</name>
</gene>
<dbReference type="RefSeq" id="WP_272089176.1">
    <property type="nucleotide sequence ID" value="NZ_JAQNDL010000003.1"/>
</dbReference>
<evidence type="ECO:0000259" key="1">
    <source>
        <dbReference type="PROSITE" id="PS50076"/>
    </source>
</evidence>
<organism evidence="2 3">
    <name type="scientific">Nannocystis bainbridge</name>
    <dbReference type="NCBI Taxonomy" id="2995303"/>
    <lineage>
        <taxon>Bacteria</taxon>
        <taxon>Pseudomonadati</taxon>
        <taxon>Myxococcota</taxon>
        <taxon>Polyangia</taxon>
        <taxon>Nannocystales</taxon>
        <taxon>Nannocystaceae</taxon>
        <taxon>Nannocystis</taxon>
    </lineage>
</organism>
<dbReference type="Pfam" id="PF00226">
    <property type="entry name" value="DnaJ"/>
    <property type="match status" value="1"/>
</dbReference>
<keyword evidence="3" id="KW-1185">Reference proteome</keyword>
<dbReference type="SMART" id="SM00271">
    <property type="entry name" value="DnaJ"/>
    <property type="match status" value="1"/>
</dbReference>
<dbReference type="PROSITE" id="PS50076">
    <property type="entry name" value="DNAJ_2"/>
    <property type="match status" value="1"/>
</dbReference>
<name>A0ABT5E476_9BACT</name>
<dbReference type="Gene3D" id="1.10.287.110">
    <property type="entry name" value="DnaJ domain"/>
    <property type="match status" value="1"/>
</dbReference>
<accession>A0ABT5E476</accession>
<proteinExistence type="predicted"/>
<sequence length="234" mass="25222">MTNDRAWAAGILGIPVDASPEEGRRAFRRRIAAVHPDRRPHDAAAAEEARRLSQALALFEQPEPPAPAPPPPSRATRIVNLRLSGPAAWRGGSMLVDYGGFGGVVRVPPGVNVGDVLPVELDRGGGRAPAIVVEVDYSPWRRDGLDLRGELEVSLYDVITEAEITTPTPWGDVAVRLPGQPHAPLRPLRLRGRGIRSAKGEAGSLILDLRVALPPDDALVRAALRGHRREPRLV</sequence>
<comment type="caution">
    <text evidence="2">The sequence shown here is derived from an EMBL/GenBank/DDBJ whole genome shotgun (WGS) entry which is preliminary data.</text>
</comment>
<dbReference type="Pfam" id="PF01556">
    <property type="entry name" value="DnaJ_C"/>
    <property type="match status" value="1"/>
</dbReference>
<dbReference type="SUPFAM" id="SSF49493">
    <property type="entry name" value="HSP40/DnaJ peptide-binding domain"/>
    <property type="match status" value="1"/>
</dbReference>
<dbReference type="InterPro" id="IPR008971">
    <property type="entry name" value="HSP40/DnaJ_pept-bd"/>
</dbReference>
<dbReference type="InterPro" id="IPR002939">
    <property type="entry name" value="DnaJ_C"/>
</dbReference>
<evidence type="ECO:0000313" key="3">
    <source>
        <dbReference type="Proteomes" id="UP001221686"/>
    </source>
</evidence>
<dbReference type="Gene3D" id="2.60.260.20">
    <property type="entry name" value="Urease metallochaperone UreE, N-terminal domain"/>
    <property type="match status" value="1"/>
</dbReference>
<dbReference type="InterPro" id="IPR001623">
    <property type="entry name" value="DnaJ_domain"/>
</dbReference>
<dbReference type="EMBL" id="JAQNDL010000003">
    <property type="protein sequence ID" value="MDC0720667.1"/>
    <property type="molecule type" value="Genomic_DNA"/>
</dbReference>
<protein>
    <submittedName>
        <fullName evidence="2">DnaJ C-terminal domain-containing protein</fullName>
    </submittedName>
</protein>
<evidence type="ECO:0000313" key="2">
    <source>
        <dbReference type="EMBL" id="MDC0720667.1"/>
    </source>
</evidence>
<dbReference type="InterPro" id="IPR036869">
    <property type="entry name" value="J_dom_sf"/>
</dbReference>
<dbReference type="Proteomes" id="UP001221686">
    <property type="component" value="Unassembled WGS sequence"/>
</dbReference>
<dbReference type="SUPFAM" id="SSF46565">
    <property type="entry name" value="Chaperone J-domain"/>
    <property type="match status" value="1"/>
</dbReference>
<feature type="domain" description="J" evidence="1">
    <location>
        <begin position="7"/>
        <end position="64"/>
    </location>
</feature>
<reference evidence="2 3" key="1">
    <citation type="submission" date="2022-11" db="EMBL/GenBank/DDBJ databases">
        <title>Minimal conservation of predation-associated metabolite biosynthetic gene clusters underscores biosynthetic potential of Myxococcota including descriptions for ten novel species: Archangium lansinium sp. nov., Myxococcus landrumus sp. nov., Nannocystis bai.</title>
        <authorList>
            <person name="Ahearne A."/>
            <person name="Stevens C."/>
            <person name="Dowd S."/>
        </authorList>
    </citation>
    <scope>NUCLEOTIDE SEQUENCE [LARGE SCALE GENOMIC DNA]</scope>
    <source>
        <strain evidence="2 3">BB15-2</strain>
    </source>
</reference>